<dbReference type="AlphaFoldDB" id="A0A8T0DX45"/>
<reference evidence="2 3" key="1">
    <citation type="submission" date="2019-07" db="EMBL/GenBank/DDBJ databases">
        <title>Annotation for the trematode Paragonimus westermani.</title>
        <authorList>
            <person name="Choi Y.-J."/>
        </authorList>
    </citation>
    <scope>NUCLEOTIDE SEQUENCE [LARGE SCALE GENOMIC DNA]</scope>
    <source>
        <strain evidence="2">180907_Pwestermani</strain>
    </source>
</reference>
<keyword evidence="3" id="KW-1185">Reference proteome</keyword>
<name>A0A8T0DX45_9TREM</name>
<proteinExistence type="predicted"/>
<evidence type="ECO:0000313" key="3">
    <source>
        <dbReference type="Proteomes" id="UP000699462"/>
    </source>
</evidence>
<evidence type="ECO:0000256" key="1">
    <source>
        <dbReference type="SAM" id="MobiDB-lite"/>
    </source>
</evidence>
<feature type="region of interest" description="Disordered" evidence="1">
    <location>
        <begin position="81"/>
        <end position="118"/>
    </location>
</feature>
<sequence>MLLGLSELPSILRRLMLKLPKGLDNLAVYGDDMLFLTVYPNRDKVEKSNLKGSTIPMLLRGDNPSNELTWSDSLMETTVGSAAEDSRMLDEQMSSTDFLWDRDQESEPNNPKPYPTETVDTFSADELQRFLAEKYQSFA</sequence>
<dbReference type="EMBL" id="JTDF01000615">
    <property type="protein sequence ID" value="KAF8571267.1"/>
    <property type="molecule type" value="Genomic_DNA"/>
</dbReference>
<gene>
    <name evidence="2" type="ORF">P879_01223</name>
</gene>
<accession>A0A8T0DX45</accession>
<dbReference type="Proteomes" id="UP000699462">
    <property type="component" value="Unassembled WGS sequence"/>
</dbReference>
<protein>
    <submittedName>
        <fullName evidence="2">Uncharacterized protein</fullName>
    </submittedName>
</protein>
<evidence type="ECO:0000313" key="2">
    <source>
        <dbReference type="EMBL" id="KAF8571267.1"/>
    </source>
</evidence>
<comment type="caution">
    <text evidence="2">The sequence shown here is derived from an EMBL/GenBank/DDBJ whole genome shotgun (WGS) entry which is preliminary data.</text>
</comment>
<organism evidence="2 3">
    <name type="scientific">Paragonimus westermani</name>
    <dbReference type="NCBI Taxonomy" id="34504"/>
    <lineage>
        <taxon>Eukaryota</taxon>
        <taxon>Metazoa</taxon>
        <taxon>Spiralia</taxon>
        <taxon>Lophotrochozoa</taxon>
        <taxon>Platyhelminthes</taxon>
        <taxon>Trematoda</taxon>
        <taxon>Digenea</taxon>
        <taxon>Plagiorchiida</taxon>
        <taxon>Troglotremata</taxon>
        <taxon>Troglotrematidae</taxon>
        <taxon>Paragonimus</taxon>
    </lineage>
</organism>